<sequence length="245" mass="26697">MSAALEIHTETVPAQSSSQSSAALTPMQMAYQLIQGGADLGSVKEMLAVSKELAAEQAKRSFSVAIAGAKAELRPIVKNRDGHNTKYADFAAIASAIDPVITKHGLSYRFRTRQIDNRAEVTCIIEHVDGHSEENTLSAPSDNTGNKNAIQAIGSTLTYLQRYSLIQAFGLAIANDDDGRRSGLANAETISKEQVKNLLRLIEETDTDIEQFCKRGKVEALPDILAADYENAVYLLEEKKKRMAQ</sequence>
<protein>
    <recommendedName>
        <fullName evidence="4">ERF family protein</fullName>
    </recommendedName>
</protein>
<dbReference type="Pfam" id="PF04404">
    <property type="entry name" value="ERF"/>
    <property type="match status" value="1"/>
</dbReference>
<reference evidence="3" key="1">
    <citation type="journal article" date="2019" name="Int. J. Syst. Evol. Microbiol.">
        <title>The Global Catalogue of Microorganisms (GCM) 10K type strain sequencing project: providing services to taxonomists for standard genome sequencing and annotation.</title>
        <authorList>
            <consortium name="The Broad Institute Genomics Platform"/>
            <consortium name="The Broad Institute Genome Sequencing Center for Infectious Disease"/>
            <person name="Wu L."/>
            <person name="Ma J."/>
        </authorList>
    </citation>
    <scope>NUCLEOTIDE SEQUENCE [LARGE SCALE GENOMIC DNA]</scope>
    <source>
        <strain evidence="3">JCM 15115</strain>
    </source>
</reference>
<accession>A0ABP3R7A1</accession>
<dbReference type="RefSeq" id="WP_343804659.1">
    <property type="nucleotide sequence ID" value="NZ_BAAADE010000002.1"/>
</dbReference>
<proteinExistence type="predicted"/>
<name>A0ABP3R7A1_9HYPH</name>
<gene>
    <name evidence="2" type="ORF">GCM10008943_18520</name>
</gene>
<evidence type="ECO:0008006" key="4">
    <source>
        <dbReference type="Google" id="ProtNLM"/>
    </source>
</evidence>
<comment type="caution">
    <text evidence="2">The sequence shown here is derived from an EMBL/GenBank/DDBJ whole genome shotgun (WGS) entry which is preliminary data.</text>
</comment>
<dbReference type="Proteomes" id="UP001424441">
    <property type="component" value="Unassembled WGS sequence"/>
</dbReference>
<keyword evidence="3" id="KW-1185">Reference proteome</keyword>
<dbReference type="InterPro" id="IPR007499">
    <property type="entry name" value="ERF_bacteria_virus"/>
</dbReference>
<dbReference type="EMBL" id="BAAADE010000002">
    <property type="protein sequence ID" value="GAA0603315.1"/>
    <property type="molecule type" value="Genomic_DNA"/>
</dbReference>
<evidence type="ECO:0000313" key="3">
    <source>
        <dbReference type="Proteomes" id="UP001424441"/>
    </source>
</evidence>
<evidence type="ECO:0000313" key="2">
    <source>
        <dbReference type="EMBL" id="GAA0603315.1"/>
    </source>
</evidence>
<organism evidence="2 3">
    <name type="scientific">Paenochrobactrum glaciei</name>
    <dbReference type="NCBI Taxonomy" id="486407"/>
    <lineage>
        <taxon>Bacteria</taxon>
        <taxon>Pseudomonadati</taxon>
        <taxon>Pseudomonadota</taxon>
        <taxon>Alphaproteobacteria</taxon>
        <taxon>Hyphomicrobiales</taxon>
        <taxon>Brucellaceae</taxon>
        <taxon>Paenochrobactrum</taxon>
    </lineage>
</organism>
<evidence type="ECO:0000256" key="1">
    <source>
        <dbReference type="SAM" id="MobiDB-lite"/>
    </source>
</evidence>
<feature type="region of interest" description="Disordered" evidence="1">
    <location>
        <begin position="1"/>
        <end position="20"/>
    </location>
</feature>